<dbReference type="AlphaFoldDB" id="A0A9Q1QRM6"/>
<dbReference type="EMBL" id="JAKOGI010000019">
    <property type="protein sequence ID" value="KAJ8449790.1"/>
    <property type="molecule type" value="Genomic_DNA"/>
</dbReference>
<proteinExistence type="predicted"/>
<sequence>MLSICFRKLKICVVLKLNLVNSDFYGMLRRFPMISDVGLHYATVPLEVKRYLCVVKQNAGCYAIDQAGPSVSPGSLQPAVSPSLPFSNGASSLQTPTAFDLSTQSRRIDFLPTTLNVQSSSSMRLMQGLNGGCVKTETGYPSESQIIFNANSNIVETHAPVEDASVAAFGHLDGSSQQLNEALLGIDSAFGQLGQIPKNFSFPDLSAYPHLLDNYPSLAFEATDSNNFVDSRSRGEITEENMKLEALSESYSIEDYGGSD</sequence>
<evidence type="ECO:0000313" key="2">
    <source>
        <dbReference type="Proteomes" id="UP001153076"/>
    </source>
</evidence>
<dbReference type="OrthoDB" id="1620396at2759"/>
<evidence type="ECO:0000313" key="1">
    <source>
        <dbReference type="EMBL" id="KAJ8449790.1"/>
    </source>
</evidence>
<keyword evidence="2" id="KW-1185">Reference proteome</keyword>
<protein>
    <submittedName>
        <fullName evidence="1">Uncharacterized protein</fullName>
    </submittedName>
</protein>
<comment type="caution">
    <text evidence="1">The sequence shown here is derived from an EMBL/GenBank/DDBJ whole genome shotgun (WGS) entry which is preliminary data.</text>
</comment>
<gene>
    <name evidence="1" type="ORF">Cgig2_001446</name>
</gene>
<organism evidence="1 2">
    <name type="scientific">Carnegiea gigantea</name>
    <dbReference type="NCBI Taxonomy" id="171969"/>
    <lineage>
        <taxon>Eukaryota</taxon>
        <taxon>Viridiplantae</taxon>
        <taxon>Streptophyta</taxon>
        <taxon>Embryophyta</taxon>
        <taxon>Tracheophyta</taxon>
        <taxon>Spermatophyta</taxon>
        <taxon>Magnoliopsida</taxon>
        <taxon>eudicotyledons</taxon>
        <taxon>Gunneridae</taxon>
        <taxon>Pentapetalae</taxon>
        <taxon>Caryophyllales</taxon>
        <taxon>Cactineae</taxon>
        <taxon>Cactaceae</taxon>
        <taxon>Cactoideae</taxon>
        <taxon>Echinocereeae</taxon>
        <taxon>Carnegiea</taxon>
    </lineage>
</organism>
<dbReference type="Proteomes" id="UP001153076">
    <property type="component" value="Unassembled WGS sequence"/>
</dbReference>
<accession>A0A9Q1QRM6</accession>
<reference evidence="1" key="1">
    <citation type="submission" date="2022-04" db="EMBL/GenBank/DDBJ databases">
        <title>Carnegiea gigantea Genome sequencing and assembly v2.</title>
        <authorList>
            <person name="Copetti D."/>
            <person name="Sanderson M.J."/>
            <person name="Burquez A."/>
            <person name="Wojciechowski M.F."/>
        </authorList>
    </citation>
    <scope>NUCLEOTIDE SEQUENCE</scope>
    <source>
        <strain evidence="1">SGP5-SGP5p</strain>
        <tissue evidence="1">Aerial part</tissue>
    </source>
</reference>
<name>A0A9Q1QRM6_9CARY</name>